<dbReference type="GO" id="GO:0019442">
    <property type="term" value="P:L-tryptophan catabolic process to acetyl-CoA"/>
    <property type="evidence" value="ECO:0007669"/>
    <property type="project" value="TreeGrafter"/>
</dbReference>
<dbReference type="EMBL" id="FZOS01000010">
    <property type="protein sequence ID" value="SNS60401.1"/>
    <property type="molecule type" value="Genomic_DNA"/>
</dbReference>
<dbReference type="OrthoDB" id="9776847at2"/>
<reference evidence="2" key="1">
    <citation type="submission" date="2017-06" db="EMBL/GenBank/DDBJ databases">
        <authorList>
            <person name="Varghese N."/>
            <person name="Submissions S."/>
        </authorList>
    </citation>
    <scope>NUCLEOTIDE SEQUENCE [LARGE SCALE GENOMIC DNA]</scope>
    <source>
        <strain evidence="2">LNB2</strain>
    </source>
</reference>
<proteinExistence type="predicted"/>
<keyword evidence="1" id="KW-0560">Oxidoreductase</keyword>
<dbReference type="GO" id="GO:0004833">
    <property type="term" value="F:L-tryptophan 2,3-dioxygenase activity"/>
    <property type="evidence" value="ECO:0007669"/>
    <property type="project" value="InterPro"/>
</dbReference>
<dbReference type="SUPFAM" id="SSF140959">
    <property type="entry name" value="Indolic compounds 2,3-dioxygenase-like"/>
    <property type="match status" value="1"/>
</dbReference>
<dbReference type="GO" id="GO:0019441">
    <property type="term" value="P:L-tryptophan catabolic process to kynurenine"/>
    <property type="evidence" value="ECO:0007669"/>
    <property type="project" value="InterPro"/>
</dbReference>
<evidence type="ECO:0000313" key="1">
    <source>
        <dbReference type="EMBL" id="SNS60401.1"/>
    </source>
</evidence>
<keyword evidence="2" id="KW-1185">Reference proteome</keyword>
<name>A0A239FU39_9SPHN</name>
<sequence>MDRQAFYDMMNAPAALDYELYINTERLLACQKAFDAFINHDELQFQIVHQVEELWMKLIAYTLLDVDEYLQARNTHRVVTLMGRAHRLMKLMTSQLDLLETMSPKEYQQIRLQLGNGSGQESPGFRTLLKMPPHLWTSFVAAYLEPEGRTVRSIYDDGYAHDDAYVVAEALIEFDELFGKFRWHHLFLIHRSIGMGSASLKGRSVDLLQAGARHRFFPELWDVRVAMTDAWGGDYGRVRDSLSSQPAGPEGQAA</sequence>
<dbReference type="Pfam" id="PF03301">
    <property type="entry name" value="Trp_dioxygenase"/>
    <property type="match status" value="1"/>
</dbReference>
<dbReference type="PANTHER" id="PTHR10138:SF0">
    <property type="entry name" value="TRYPTOPHAN 2,3-DIOXYGENASE"/>
    <property type="match status" value="1"/>
</dbReference>
<dbReference type="AlphaFoldDB" id="A0A239FU39"/>
<gene>
    <name evidence="1" type="ORF">SAMN06295912_11042</name>
</gene>
<dbReference type="GO" id="GO:0020037">
    <property type="term" value="F:heme binding"/>
    <property type="evidence" value="ECO:0007669"/>
    <property type="project" value="InterPro"/>
</dbReference>
<accession>A0A239FU39</accession>
<organism evidence="1 2">
    <name type="scientific">Edaphosphingomonas laterariae</name>
    <dbReference type="NCBI Taxonomy" id="861865"/>
    <lineage>
        <taxon>Bacteria</taxon>
        <taxon>Pseudomonadati</taxon>
        <taxon>Pseudomonadota</taxon>
        <taxon>Alphaproteobacteria</taxon>
        <taxon>Sphingomonadales</taxon>
        <taxon>Rhizorhabdaceae</taxon>
        <taxon>Edaphosphingomonas</taxon>
    </lineage>
</organism>
<dbReference type="PANTHER" id="PTHR10138">
    <property type="entry name" value="TRYPTOPHAN 2,3-DIOXYGENASE"/>
    <property type="match status" value="1"/>
</dbReference>
<dbReference type="InterPro" id="IPR004981">
    <property type="entry name" value="Trp_2_3_dOase"/>
</dbReference>
<protein>
    <submittedName>
        <fullName evidence="1">Tryptophan 2,3-dioxygenase</fullName>
    </submittedName>
</protein>
<dbReference type="Proteomes" id="UP000198281">
    <property type="component" value="Unassembled WGS sequence"/>
</dbReference>
<dbReference type="InterPro" id="IPR037217">
    <property type="entry name" value="Trp/Indoleamine_2_3_dOase-like"/>
</dbReference>
<dbReference type="RefSeq" id="WP_089219649.1">
    <property type="nucleotide sequence ID" value="NZ_FZOS01000010.1"/>
</dbReference>
<dbReference type="GO" id="GO:0046872">
    <property type="term" value="F:metal ion binding"/>
    <property type="evidence" value="ECO:0007669"/>
    <property type="project" value="InterPro"/>
</dbReference>
<evidence type="ECO:0000313" key="2">
    <source>
        <dbReference type="Proteomes" id="UP000198281"/>
    </source>
</evidence>
<keyword evidence="1" id="KW-0223">Dioxygenase</keyword>
<dbReference type="Gene3D" id="1.20.58.480">
    <property type="match status" value="2"/>
</dbReference>